<dbReference type="Proteomes" id="UP000032266">
    <property type="component" value="Chromosome"/>
</dbReference>
<gene>
    <name evidence="1" type="ORF">YC6258_03724</name>
</gene>
<evidence type="ECO:0000313" key="1">
    <source>
        <dbReference type="EMBL" id="AJQ95760.1"/>
    </source>
</evidence>
<dbReference type="EMBL" id="CP007142">
    <property type="protein sequence ID" value="AJQ95760.1"/>
    <property type="molecule type" value="Genomic_DNA"/>
</dbReference>
<dbReference type="KEGG" id="gsn:YC6258_03724"/>
<dbReference type="HOGENOM" id="CLU_952431_0_0_6"/>
<dbReference type="Pfam" id="PF18742">
    <property type="entry name" value="DpnII-MboI"/>
    <property type="match status" value="1"/>
</dbReference>
<evidence type="ECO:0000313" key="2">
    <source>
        <dbReference type="Proteomes" id="UP000032266"/>
    </source>
</evidence>
<dbReference type="STRING" id="1445510.YC6258_03724"/>
<dbReference type="RefSeq" id="WP_044617956.1">
    <property type="nucleotide sequence ID" value="NZ_CP007142.1"/>
</dbReference>
<dbReference type="OrthoDB" id="2678579at2"/>
<name>A0A0C5V8U5_9GAMM</name>
<accession>A0A0C5V8U5</accession>
<proteinExistence type="predicted"/>
<dbReference type="AlphaFoldDB" id="A0A0C5V8U5"/>
<organism evidence="1 2">
    <name type="scientific">Gynuella sunshinyii YC6258</name>
    <dbReference type="NCBI Taxonomy" id="1445510"/>
    <lineage>
        <taxon>Bacteria</taxon>
        <taxon>Pseudomonadati</taxon>
        <taxon>Pseudomonadota</taxon>
        <taxon>Gammaproteobacteria</taxon>
        <taxon>Oceanospirillales</taxon>
        <taxon>Saccharospirillaceae</taxon>
        <taxon>Gynuella</taxon>
    </lineage>
</organism>
<protein>
    <submittedName>
        <fullName evidence="1">Uncharacterized protein</fullName>
    </submittedName>
</protein>
<keyword evidence="2" id="KW-1185">Reference proteome</keyword>
<reference evidence="1 2" key="1">
    <citation type="submission" date="2014-01" db="EMBL/GenBank/DDBJ databases">
        <title>Full genme sequencing of cellulolytic bacterium Gynuella sunshinyii YC6258T gen. nov., sp. nov.</title>
        <authorList>
            <person name="Khan H."/>
            <person name="Chung E.J."/>
            <person name="Chung Y.R."/>
        </authorList>
    </citation>
    <scope>NUCLEOTIDE SEQUENCE [LARGE SCALE GENOMIC DNA]</scope>
    <source>
        <strain evidence="1 2">YC6258</strain>
    </source>
</reference>
<sequence length="306" mass="34279">MSNVRLPVAVCAAVAEVLNGSHDSLNALFETAGAPGPPPDLAHQTKWKTWLQRAGNDPEVNSLKVLGNLIEEFMDLPPSSSSDSLSNVHGIETRDPVEEYNKRKERLVNVLEEHGFRYFRGGRVIQIGQAEPIDVEPIRGSEIEGRKPSSLEELLRIIIRGLPRAMQPLIHRRKGAQPLVFASEYDIQDLLHALLRPWISDIRPEEFCPSYAGSNTRMDFLLPAHNLVIETKRVRNKNHASKVGDELIIDIEHYRKHKNANHLWCVIYDPDLYISNPEGMVSDLEGERVTPEGCISVRVVIVGASA</sequence>